<proteinExistence type="predicted"/>
<comment type="caution">
    <text evidence="1">The sequence shown here is derived from an EMBL/GenBank/DDBJ whole genome shotgun (WGS) entry which is preliminary data.</text>
</comment>
<evidence type="ECO:0000313" key="1">
    <source>
        <dbReference type="EMBL" id="PQM46218.1"/>
    </source>
</evidence>
<organism evidence="1 2">
    <name type="scientific">Mycobacterium talmoniae</name>
    <dbReference type="NCBI Taxonomy" id="1858794"/>
    <lineage>
        <taxon>Bacteria</taxon>
        <taxon>Bacillati</taxon>
        <taxon>Actinomycetota</taxon>
        <taxon>Actinomycetes</taxon>
        <taxon>Mycobacteriales</taxon>
        <taxon>Mycobacteriaceae</taxon>
        <taxon>Mycobacterium</taxon>
    </lineage>
</organism>
<accession>A0A2S8BHX3</accession>
<evidence type="ECO:0000313" key="2">
    <source>
        <dbReference type="Proteomes" id="UP000238296"/>
    </source>
</evidence>
<reference evidence="1 2" key="1">
    <citation type="journal article" date="2017" name="Int. J. Syst. Evol. Microbiol.">
        <title>Mycobacterium talmoniae sp. nov., a slowly growing mycobacterium isolated from human respiratory samples.</title>
        <authorList>
            <person name="Davidson R.M."/>
            <person name="DeGroote M.A."/>
            <person name="Marola J.L."/>
            <person name="Buss S."/>
            <person name="Jones V."/>
            <person name="McNeil M.R."/>
            <person name="Freifeld A.G."/>
            <person name="Elaine Epperson L."/>
            <person name="Hasan N.A."/>
            <person name="Jackson M."/>
            <person name="Iwen P.C."/>
            <person name="Salfinger M."/>
            <person name="Strong M."/>
        </authorList>
    </citation>
    <scope>NUCLEOTIDE SEQUENCE [LARGE SCALE GENOMIC DNA]</scope>
    <source>
        <strain evidence="1 2">ATCC BAA-2683</strain>
    </source>
</reference>
<dbReference type="AlphaFoldDB" id="A0A2S8BHX3"/>
<protein>
    <submittedName>
        <fullName evidence="1">Uncharacterized protein</fullName>
    </submittedName>
</protein>
<dbReference type="Proteomes" id="UP000238296">
    <property type="component" value="Unassembled WGS sequence"/>
</dbReference>
<name>A0A2S8BHX3_9MYCO</name>
<gene>
    <name evidence="1" type="ORF">C1Y40_03622</name>
</gene>
<sequence length="74" mass="8243">MDTRASGVARTEYADATVRSLAFWLKSTNHPRRSSFHQRLVASSGARRSTSRATVCAASRTWANGQRGRIGEYR</sequence>
<dbReference type="EMBL" id="PPEA01000528">
    <property type="protein sequence ID" value="PQM46218.1"/>
    <property type="molecule type" value="Genomic_DNA"/>
</dbReference>